<name>A0A4Z1BHA3_9FLAO</name>
<reference evidence="2 3" key="1">
    <citation type="submission" date="2019-03" db="EMBL/GenBank/DDBJ databases">
        <title>Empedobacter tilapiae sp. nov., isolated from an intestine of Nile tilapia Oreochromis niloticus.</title>
        <authorList>
            <person name="Kim Y.-O."/>
            <person name="Yoon J.-H."/>
        </authorList>
    </citation>
    <scope>NUCLEOTIDE SEQUENCE [LARGE SCALE GENOMIC DNA]</scope>
    <source>
        <strain evidence="2 3">MRS2</strain>
    </source>
</reference>
<dbReference type="Gene3D" id="3.90.1150.200">
    <property type="match status" value="1"/>
</dbReference>
<dbReference type="OrthoDB" id="9813231at2"/>
<accession>A0A4Z1BHA3</accession>
<evidence type="ECO:0000313" key="2">
    <source>
        <dbReference type="EMBL" id="TGN23642.1"/>
    </source>
</evidence>
<gene>
    <name evidence="2" type="ORF">E4J94_14410</name>
</gene>
<dbReference type="Proteomes" id="UP000297998">
    <property type="component" value="Unassembled WGS sequence"/>
</dbReference>
<evidence type="ECO:0000259" key="1">
    <source>
        <dbReference type="Pfam" id="PF08818"/>
    </source>
</evidence>
<feature type="domain" description="YdhG-like" evidence="1">
    <location>
        <begin position="19"/>
        <end position="135"/>
    </location>
</feature>
<evidence type="ECO:0000313" key="3">
    <source>
        <dbReference type="Proteomes" id="UP000297998"/>
    </source>
</evidence>
<dbReference type="RefSeq" id="WP_135836492.1">
    <property type="nucleotide sequence ID" value="NZ_SRPE01000011.1"/>
</dbReference>
<proteinExistence type="predicted"/>
<organism evidence="2 3">
    <name type="scientific">Empedobacter tilapiae</name>
    <dbReference type="NCBI Taxonomy" id="2491114"/>
    <lineage>
        <taxon>Bacteria</taxon>
        <taxon>Pseudomonadati</taxon>
        <taxon>Bacteroidota</taxon>
        <taxon>Flavobacteriia</taxon>
        <taxon>Flavobacteriales</taxon>
        <taxon>Weeksellaceae</taxon>
        <taxon>Empedobacter</taxon>
    </lineage>
</organism>
<comment type="caution">
    <text evidence="2">The sequence shown here is derived from an EMBL/GenBank/DDBJ whole genome shotgun (WGS) entry which is preliminary data.</text>
</comment>
<dbReference type="SUPFAM" id="SSF159888">
    <property type="entry name" value="YdhG-like"/>
    <property type="match status" value="1"/>
</dbReference>
<protein>
    <submittedName>
        <fullName evidence="2">DUF1801 domain-containing protein</fullName>
    </submittedName>
</protein>
<dbReference type="EMBL" id="SRPE01000011">
    <property type="protein sequence ID" value="TGN23642.1"/>
    <property type="molecule type" value="Genomic_DNA"/>
</dbReference>
<keyword evidence="3" id="KW-1185">Reference proteome</keyword>
<dbReference type="InterPro" id="IPR014922">
    <property type="entry name" value="YdhG-like"/>
</dbReference>
<dbReference type="AlphaFoldDB" id="A0A4Z1BHA3"/>
<sequence>MQYEVANLEEYLTSIPVERKEAIEKLIKILADNLPVGFELQLSYGHLGFVVPHSLYPNGYHCDPKSPLPFINIASQKNFIALYHMGIYMDNKLLNWFVGEYPKYSKRKLDMGKSCIRFKKVDDIPFELIGELAQKITPQQWIENYEKVLLNRKK</sequence>
<dbReference type="Pfam" id="PF08818">
    <property type="entry name" value="DUF1801"/>
    <property type="match status" value="1"/>
</dbReference>